<dbReference type="InterPro" id="IPR023578">
    <property type="entry name" value="Ras_GEF_dom_sf"/>
</dbReference>
<protein>
    <submittedName>
        <fullName evidence="5">Ral guanine nucleotide dissociation stimulator-like isoform X2</fullName>
    </submittedName>
</protein>
<accession>A0ABM4LS73</accession>
<name>A0ABM4LS73_EQUPR</name>
<dbReference type="SUPFAM" id="SSF48366">
    <property type="entry name" value="Ras GEF"/>
    <property type="match status" value="1"/>
</dbReference>
<feature type="domain" description="N-terminal Ras-GEF" evidence="3">
    <location>
        <begin position="93"/>
        <end position="160"/>
    </location>
</feature>
<proteinExistence type="predicted"/>
<organism evidence="4 5">
    <name type="scientific">Equus przewalskii</name>
    <name type="common">Przewalski's horse</name>
    <name type="synonym">Equus caballus przewalskii</name>
    <dbReference type="NCBI Taxonomy" id="9798"/>
    <lineage>
        <taxon>Eukaryota</taxon>
        <taxon>Metazoa</taxon>
        <taxon>Chordata</taxon>
        <taxon>Craniata</taxon>
        <taxon>Vertebrata</taxon>
        <taxon>Euteleostomi</taxon>
        <taxon>Mammalia</taxon>
        <taxon>Eutheria</taxon>
        <taxon>Laurasiatheria</taxon>
        <taxon>Perissodactyla</taxon>
        <taxon>Equidae</taxon>
        <taxon>Equus</taxon>
    </lineage>
</organism>
<dbReference type="InterPro" id="IPR000651">
    <property type="entry name" value="Ras-like_Gua-exchang_fac_N"/>
</dbReference>
<dbReference type="RefSeq" id="XP_070443288.1">
    <property type="nucleotide sequence ID" value="XM_070587187.1"/>
</dbReference>
<evidence type="ECO:0000256" key="2">
    <source>
        <dbReference type="SAM" id="MobiDB-lite"/>
    </source>
</evidence>
<dbReference type="PANTHER" id="PTHR46793">
    <property type="entry name" value="1700018F24RIK PROTEIN-RELATED-RELATED"/>
    <property type="match status" value="1"/>
</dbReference>
<evidence type="ECO:0000313" key="4">
    <source>
        <dbReference type="Proteomes" id="UP001652662"/>
    </source>
</evidence>
<feature type="region of interest" description="Disordered" evidence="2">
    <location>
        <begin position="30"/>
        <end position="89"/>
    </location>
</feature>
<evidence type="ECO:0000313" key="5">
    <source>
        <dbReference type="RefSeq" id="XP_070443288.1"/>
    </source>
</evidence>
<keyword evidence="4" id="KW-1185">Reference proteome</keyword>
<sequence length="160" mass="18118">MQDAEQGSGSRKPRRENLWRRCGRWLSSHAPHRRTFGRRSSQSVAQETGQQLSNGALDSITLQDRKVPHTANRGQGRLRAENPSRAKSKASRLVWTVQAATRQNRVEHLVPAFLDGDTANVRSFLCTYRGFATTQQVLELLFQRVASFLTAMRTADPWTN</sequence>
<dbReference type="Pfam" id="PF00618">
    <property type="entry name" value="RasGEF_N"/>
    <property type="match status" value="1"/>
</dbReference>
<reference evidence="5" key="1">
    <citation type="submission" date="2025-08" db="UniProtKB">
        <authorList>
            <consortium name="RefSeq"/>
        </authorList>
    </citation>
    <scope>IDENTIFICATION</scope>
    <source>
        <tissue evidence="5">Blood</tissue>
    </source>
</reference>
<keyword evidence="1" id="KW-0344">Guanine-nucleotide releasing factor</keyword>
<evidence type="ECO:0000259" key="3">
    <source>
        <dbReference type="PROSITE" id="PS50212"/>
    </source>
</evidence>
<gene>
    <name evidence="5" type="primary">LOC139077867</name>
</gene>
<dbReference type="Gene3D" id="1.20.870.10">
    <property type="entry name" value="Son of sevenless (SoS) protein Chain: S domain 1"/>
    <property type="match status" value="1"/>
</dbReference>
<dbReference type="PROSITE" id="PS50212">
    <property type="entry name" value="RASGEF_NTER"/>
    <property type="match status" value="1"/>
</dbReference>
<dbReference type="Proteomes" id="UP001652662">
    <property type="component" value="Chromosome 20"/>
</dbReference>
<feature type="compositionally biased region" description="Polar residues" evidence="2">
    <location>
        <begin position="38"/>
        <end position="62"/>
    </location>
</feature>
<dbReference type="GeneID" id="139077867"/>
<dbReference type="PANTHER" id="PTHR46793:SF3">
    <property type="entry name" value="RIKEN CDNA 4930596D02 GENE"/>
    <property type="match status" value="1"/>
</dbReference>
<evidence type="ECO:0000256" key="1">
    <source>
        <dbReference type="PROSITE-ProRule" id="PRU00135"/>
    </source>
</evidence>